<keyword evidence="1" id="KW-1133">Transmembrane helix</keyword>
<evidence type="ECO:0000313" key="2">
    <source>
        <dbReference type="EMBL" id="OMO79052.1"/>
    </source>
</evidence>
<reference evidence="3" key="1">
    <citation type="submission" date="2013-09" db="EMBL/GenBank/DDBJ databases">
        <title>Corchorus olitorius genome sequencing.</title>
        <authorList>
            <person name="Alam M."/>
            <person name="Haque M.S."/>
            <person name="Islam M.S."/>
            <person name="Emdad E.M."/>
            <person name="Islam M.M."/>
            <person name="Ahmed B."/>
            <person name="Halim A."/>
            <person name="Hossen Q.M.M."/>
            <person name="Hossain M.Z."/>
            <person name="Ahmed R."/>
            <person name="Khan M.M."/>
            <person name="Islam R."/>
            <person name="Rashid M.M."/>
            <person name="Khan S.A."/>
            <person name="Rahman M.S."/>
            <person name="Alam M."/>
            <person name="Yahiya A.S."/>
            <person name="Khan M.S."/>
            <person name="Azam M.S."/>
            <person name="Haque T."/>
            <person name="Lashkar M.Z.H."/>
            <person name="Akhand A.I."/>
            <person name="Morshed G."/>
            <person name="Roy S."/>
            <person name="Uddin K.S."/>
            <person name="Rabeya T."/>
            <person name="Hossain A.S."/>
            <person name="Chowdhury A."/>
            <person name="Snigdha A.R."/>
            <person name="Mortoza M.S."/>
            <person name="Matin S.A."/>
            <person name="Hoque S.M.E."/>
            <person name="Islam M.K."/>
            <person name="Roy D.K."/>
            <person name="Haider R."/>
            <person name="Moosa M.M."/>
            <person name="Elias S.M."/>
            <person name="Hasan A.M."/>
            <person name="Jahan S."/>
            <person name="Shafiuddin M."/>
            <person name="Mahmood N."/>
            <person name="Shommy N.S."/>
        </authorList>
    </citation>
    <scope>NUCLEOTIDE SEQUENCE [LARGE SCALE GENOMIC DNA]</scope>
    <source>
        <strain evidence="3">cv. O-4</strain>
    </source>
</reference>
<organism evidence="2 3">
    <name type="scientific">Corchorus olitorius</name>
    <dbReference type="NCBI Taxonomy" id="93759"/>
    <lineage>
        <taxon>Eukaryota</taxon>
        <taxon>Viridiplantae</taxon>
        <taxon>Streptophyta</taxon>
        <taxon>Embryophyta</taxon>
        <taxon>Tracheophyta</taxon>
        <taxon>Spermatophyta</taxon>
        <taxon>Magnoliopsida</taxon>
        <taxon>eudicotyledons</taxon>
        <taxon>Gunneridae</taxon>
        <taxon>Pentapetalae</taxon>
        <taxon>rosids</taxon>
        <taxon>malvids</taxon>
        <taxon>Malvales</taxon>
        <taxon>Malvaceae</taxon>
        <taxon>Grewioideae</taxon>
        <taxon>Apeibeae</taxon>
        <taxon>Corchorus</taxon>
    </lineage>
</organism>
<dbReference type="EMBL" id="AWUE01018669">
    <property type="protein sequence ID" value="OMO79052.1"/>
    <property type="molecule type" value="Genomic_DNA"/>
</dbReference>
<keyword evidence="1" id="KW-0812">Transmembrane</keyword>
<comment type="caution">
    <text evidence="2">The sequence shown here is derived from an EMBL/GenBank/DDBJ whole genome shotgun (WGS) entry which is preliminary data.</text>
</comment>
<keyword evidence="3" id="KW-1185">Reference proteome</keyword>
<dbReference type="Proteomes" id="UP000187203">
    <property type="component" value="Unassembled WGS sequence"/>
</dbReference>
<evidence type="ECO:0000313" key="3">
    <source>
        <dbReference type="Proteomes" id="UP000187203"/>
    </source>
</evidence>
<feature type="transmembrane region" description="Helical" evidence="1">
    <location>
        <begin position="73"/>
        <end position="96"/>
    </location>
</feature>
<protein>
    <submittedName>
        <fullName evidence="2">Uncharacterized protein</fullName>
    </submittedName>
</protein>
<gene>
    <name evidence="2" type="ORF">COLO4_24589</name>
</gene>
<keyword evidence="1" id="KW-0472">Membrane</keyword>
<name>A0A1R3I8Y7_9ROSI</name>
<dbReference type="AlphaFoldDB" id="A0A1R3I8Y7"/>
<accession>A0A1R3I8Y7</accession>
<evidence type="ECO:0000256" key="1">
    <source>
        <dbReference type="SAM" id="Phobius"/>
    </source>
</evidence>
<sequence>MCGNLPLDPLILDLATIPRDHTCSSVDLTLTELRFHLPISESSRPFGLVFEFQVLRDKPKGENVELAVTVSNFLFAMLIFLSLCIFNSLTCLFNFLDEFFCFVSADMGLRWINKKGSLDQRDFDMSTIVSQFLLPL</sequence>
<proteinExistence type="predicted"/>